<feature type="region of interest" description="Disordered" evidence="1">
    <location>
        <begin position="1"/>
        <end position="21"/>
    </location>
</feature>
<evidence type="ECO:0000256" key="1">
    <source>
        <dbReference type="SAM" id="MobiDB-lite"/>
    </source>
</evidence>
<proteinExistence type="predicted"/>
<dbReference type="AlphaFoldDB" id="A0A2K2CIC6"/>
<dbReference type="Gramene" id="PNT61776">
    <property type="protein sequence ID" value="PNT61776"/>
    <property type="gene ID" value="BRADI_5g20466v3"/>
</dbReference>
<evidence type="ECO:0000313" key="3">
    <source>
        <dbReference type="EnsemblPlants" id="PNT61776"/>
    </source>
</evidence>
<keyword evidence="4" id="KW-1185">Reference proteome</keyword>
<name>A0A2K2CIC6_BRADI</name>
<dbReference type="OrthoDB" id="678170at2759"/>
<sequence length="115" mass="12162">MAAKGSEGAAAGGTASSSSLPAAQEASLASQYSALEINEGEKWEQVFPAFVTRFASLRDREERLAEIASDLRLMEEERRKAGVPPTFIELAAFVLLRESADAALQGLPTALAPPV</sequence>
<dbReference type="Proteomes" id="UP000008810">
    <property type="component" value="Chromosome 5"/>
</dbReference>
<dbReference type="InParanoid" id="A0A2K2CIC6"/>
<accession>A0A2K2CIC6</accession>
<protein>
    <submittedName>
        <fullName evidence="2 3">Uncharacterized protein</fullName>
    </submittedName>
</protein>
<organism evidence="2">
    <name type="scientific">Brachypodium distachyon</name>
    <name type="common">Purple false brome</name>
    <name type="synonym">Trachynia distachya</name>
    <dbReference type="NCBI Taxonomy" id="15368"/>
    <lineage>
        <taxon>Eukaryota</taxon>
        <taxon>Viridiplantae</taxon>
        <taxon>Streptophyta</taxon>
        <taxon>Embryophyta</taxon>
        <taxon>Tracheophyta</taxon>
        <taxon>Spermatophyta</taxon>
        <taxon>Magnoliopsida</taxon>
        <taxon>Liliopsida</taxon>
        <taxon>Poales</taxon>
        <taxon>Poaceae</taxon>
        <taxon>BOP clade</taxon>
        <taxon>Pooideae</taxon>
        <taxon>Stipodae</taxon>
        <taxon>Brachypodieae</taxon>
        <taxon>Brachypodium</taxon>
    </lineage>
</organism>
<dbReference type="EnsemblPlants" id="PNT61776">
    <property type="protein sequence ID" value="PNT61776"/>
    <property type="gene ID" value="BRADI_5g20466v3"/>
</dbReference>
<evidence type="ECO:0000313" key="4">
    <source>
        <dbReference type="Proteomes" id="UP000008810"/>
    </source>
</evidence>
<reference evidence="2" key="2">
    <citation type="submission" date="2017-06" db="EMBL/GenBank/DDBJ databases">
        <title>WGS assembly of Brachypodium distachyon.</title>
        <authorList>
            <consortium name="The International Brachypodium Initiative"/>
            <person name="Lucas S."/>
            <person name="Harmon-Smith M."/>
            <person name="Lail K."/>
            <person name="Tice H."/>
            <person name="Grimwood J."/>
            <person name="Bruce D."/>
            <person name="Barry K."/>
            <person name="Shu S."/>
            <person name="Lindquist E."/>
            <person name="Wang M."/>
            <person name="Pitluck S."/>
            <person name="Vogel J.P."/>
            <person name="Garvin D.F."/>
            <person name="Mockler T.C."/>
            <person name="Schmutz J."/>
            <person name="Rokhsar D."/>
            <person name="Bevan M.W."/>
        </authorList>
    </citation>
    <scope>NUCLEOTIDE SEQUENCE</scope>
    <source>
        <strain evidence="2">Bd21</strain>
    </source>
</reference>
<reference evidence="2 3" key="1">
    <citation type="journal article" date="2010" name="Nature">
        <title>Genome sequencing and analysis of the model grass Brachypodium distachyon.</title>
        <authorList>
            <consortium name="International Brachypodium Initiative"/>
        </authorList>
    </citation>
    <scope>NUCLEOTIDE SEQUENCE [LARGE SCALE GENOMIC DNA]</scope>
    <source>
        <strain evidence="2 3">Bd21</strain>
    </source>
</reference>
<reference evidence="3" key="3">
    <citation type="submission" date="2018-08" db="UniProtKB">
        <authorList>
            <consortium name="EnsemblPlants"/>
        </authorList>
    </citation>
    <scope>IDENTIFICATION</scope>
    <source>
        <strain evidence="3">cv. Bd21</strain>
    </source>
</reference>
<gene>
    <name evidence="2" type="ORF">BRADI_5g20466v3</name>
</gene>
<dbReference type="EMBL" id="CM000884">
    <property type="protein sequence ID" value="PNT61776.1"/>
    <property type="molecule type" value="Genomic_DNA"/>
</dbReference>
<evidence type="ECO:0000313" key="2">
    <source>
        <dbReference type="EMBL" id="PNT61776.1"/>
    </source>
</evidence>